<name>A0A0X1KQK3_9THEM</name>
<evidence type="ECO:0000313" key="7">
    <source>
        <dbReference type="Proteomes" id="UP000077469"/>
    </source>
</evidence>
<dbReference type="SMART" id="SM00419">
    <property type="entry name" value="HTH_CRP"/>
    <property type="match status" value="1"/>
</dbReference>
<evidence type="ECO:0000313" key="6">
    <source>
        <dbReference type="EMBL" id="AJC73552.1"/>
    </source>
</evidence>
<dbReference type="PATRIC" id="fig|1123384.7.peg.839"/>
<reference evidence="6 7" key="1">
    <citation type="submission" date="2014-01" db="EMBL/GenBank/DDBJ databases">
        <title>Genome sequencing of Thermotog hypogea.</title>
        <authorList>
            <person name="Zhang X."/>
            <person name="Alvare G."/>
            <person name="Fristensky B."/>
            <person name="Chen L."/>
            <person name="Suen T."/>
            <person name="Chen Q."/>
            <person name="Ma K."/>
        </authorList>
    </citation>
    <scope>NUCLEOTIDE SEQUENCE [LARGE SCALE GENOMIC DNA]</scope>
    <source>
        <strain evidence="6 7">DSM 11164</strain>
    </source>
</reference>
<evidence type="ECO:0000256" key="3">
    <source>
        <dbReference type="ARBA" id="ARBA00023163"/>
    </source>
</evidence>
<dbReference type="Gene3D" id="2.60.120.10">
    <property type="entry name" value="Jelly Rolls"/>
    <property type="match status" value="1"/>
</dbReference>
<proteinExistence type="predicted"/>
<feature type="domain" description="Cyclic nucleotide-binding" evidence="4">
    <location>
        <begin position="21"/>
        <end position="126"/>
    </location>
</feature>
<dbReference type="InterPro" id="IPR012318">
    <property type="entry name" value="HTH_CRP"/>
</dbReference>
<dbReference type="PROSITE" id="PS51063">
    <property type="entry name" value="HTH_CRP_2"/>
    <property type="match status" value="1"/>
</dbReference>
<evidence type="ECO:0000259" key="4">
    <source>
        <dbReference type="PROSITE" id="PS50042"/>
    </source>
</evidence>
<dbReference type="SMART" id="SM00100">
    <property type="entry name" value="cNMP"/>
    <property type="match status" value="1"/>
</dbReference>
<dbReference type="Proteomes" id="UP000077469">
    <property type="component" value="Chromosome"/>
</dbReference>
<dbReference type="RefSeq" id="WP_031504749.1">
    <property type="nucleotide sequence ID" value="NC_022795.1"/>
</dbReference>
<organism evidence="6 7">
    <name type="scientific">Pseudothermotoga hypogea DSM 11164 = NBRC 106472</name>
    <dbReference type="NCBI Taxonomy" id="1123384"/>
    <lineage>
        <taxon>Bacteria</taxon>
        <taxon>Thermotogati</taxon>
        <taxon>Thermotogota</taxon>
        <taxon>Thermotogae</taxon>
        <taxon>Thermotogales</taxon>
        <taxon>Thermotogaceae</taxon>
        <taxon>Pseudothermotoga</taxon>
    </lineage>
</organism>
<dbReference type="Pfam" id="PF13545">
    <property type="entry name" value="HTH_Crp_2"/>
    <property type="match status" value="1"/>
</dbReference>
<keyword evidence="2" id="KW-0238">DNA-binding</keyword>
<dbReference type="STRING" id="1123384.AJ81_04290"/>
<dbReference type="OrthoDB" id="3176638at2"/>
<keyword evidence="7" id="KW-1185">Reference proteome</keyword>
<dbReference type="GO" id="GO:0003677">
    <property type="term" value="F:DNA binding"/>
    <property type="evidence" value="ECO:0007669"/>
    <property type="project" value="UniProtKB-KW"/>
</dbReference>
<keyword evidence="3" id="KW-0804">Transcription</keyword>
<dbReference type="PaxDb" id="1123384-AJ81_04290"/>
<feature type="domain" description="HTH crp-type" evidence="5">
    <location>
        <begin position="156"/>
        <end position="224"/>
    </location>
</feature>
<dbReference type="SUPFAM" id="SSF51206">
    <property type="entry name" value="cAMP-binding domain-like"/>
    <property type="match status" value="1"/>
</dbReference>
<dbReference type="Pfam" id="PF00027">
    <property type="entry name" value="cNMP_binding"/>
    <property type="match status" value="1"/>
</dbReference>
<keyword evidence="1" id="KW-0805">Transcription regulation</keyword>
<accession>A0A0X1KQK3</accession>
<protein>
    <submittedName>
        <fullName evidence="6">cAMP-binding protein</fullName>
    </submittedName>
</protein>
<dbReference type="SUPFAM" id="SSF46785">
    <property type="entry name" value="Winged helix' DNA-binding domain"/>
    <property type="match status" value="1"/>
</dbReference>
<evidence type="ECO:0000256" key="2">
    <source>
        <dbReference type="ARBA" id="ARBA00023125"/>
    </source>
</evidence>
<sequence length="233" mass="26876">MAPSESYGRVDVVRKLSQCEIFMNADQSIVSRLVELGSVEFYGPKQIVRYRGDVCNEVLFLVDGETLGLFTNSEGHVLQIDHMLAPKLLASAVIFAQDARYPVDIETVKKSVFLSVDRGKFLDLLMSDRRFLENYLRYISNTFLFVTDRFYEIAMKNLVQKVCSYLFELSRRQNSLSVQLDMSKEEMAREFNVTRPALSRVFIELEKLGIIAMQGRKVEIKNLKYIEDYTSFG</sequence>
<dbReference type="InterPro" id="IPR018490">
    <property type="entry name" value="cNMP-bd_dom_sf"/>
</dbReference>
<dbReference type="InterPro" id="IPR014710">
    <property type="entry name" value="RmlC-like_jellyroll"/>
</dbReference>
<dbReference type="InterPro" id="IPR000595">
    <property type="entry name" value="cNMP-bd_dom"/>
</dbReference>
<dbReference type="GO" id="GO:0006355">
    <property type="term" value="P:regulation of DNA-templated transcription"/>
    <property type="evidence" value="ECO:0007669"/>
    <property type="project" value="InterPro"/>
</dbReference>
<dbReference type="AlphaFoldDB" id="A0A0X1KQK3"/>
<gene>
    <name evidence="6" type="ORF">AJ81_04290</name>
</gene>
<dbReference type="KEGG" id="phy:AJ81_04290"/>
<evidence type="ECO:0000256" key="1">
    <source>
        <dbReference type="ARBA" id="ARBA00023015"/>
    </source>
</evidence>
<evidence type="ECO:0000259" key="5">
    <source>
        <dbReference type="PROSITE" id="PS51063"/>
    </source>
</evidence>
<dbReference type="EMBL" id="CP007141">
    <property type="protein sequence ID" value="AJC73552.1"/>
    <property type="molecule type" value="Genomic_DNA"/>
</dbReference>
<dbReference type="PROSITE" id="PS50042">
    <property type="entry name" value="CNMP_BINDING_3"/>
    <property type="match status" value="1"/>
</dbReference>
<dbReference type="InterPro" id="IPR036390">
    <property type="entry name" value="WH_DNA-bd_sf"/>
</dbReference>